<feature type="domain" description="HTH lacI-type" evidence="4">
    <location>
        <begin position="3"/>
        <end position="57"/>
    </location>
</feature>
<dbReference type="OrthoDB" id="9788209at2"/>
<dbReference type="InterPro" id="IPR046335">
    <property type="entry name" value="LacI/GalR-like_sensor"/>
</dbReference>
<dbReference type="CDD" id="cd06294">
    <property type="entry name" value="PBP1_MalR-like"/>
    <property type="match status" value="1"/>
</dbReference>
<accession>A0A0V8GHC0</accession>
<dbReference type="InterPro" id="IPR028082">
    <property type="entry name" value="Peripla_BP_I"/>
</dbReference>
<dbReference type="PANTHER" id="PTHR30146">
    <property type="entry name" value="LACI-RELATED TRANSCRIPTIONAL REPRESSOR"/>
    <property type="match status" value="1"/>
</dbReference>
<dbReference type="SUPFAM" id="SSF47413">
    <property type="entry name" value="lambda repressor-like DNA-binding domains"/>
    <property type="match status" value="1"/>
</dbReference>
<evidence type="ECO:0000313" key="5">
    <source>
        <dbReference type="EMBL" id="KSU49659.1"/>
    </source>
</evidence>
<dbReference type="SMART" id="SM00354">
    <property type="entry name" value="HTH_LACI"/>
    <property type="match status" value="1"/>
</dbReference>
<comment type="caution">
    <text evidence="5">The sequence shown here is derived from an EMBL/GenBank/DDBJ whole genome shotgun (WGS) entry which is preliminary data.</text>
</comment>
<dbReference type="GO" id="GO:0000976">
    <property type="term" value="F:transcription cis-regulatory region binding"/>
    <property type="evidence" value="ECO:0007669"/>
    <property type="project" value="TreeGrafter"/>
</dbReference>
<protein>
    <submittedName>
        <fullName evidence="5">LacI family transcriptional regulator</fullName>
    </submittedName>
</protein>
<keyword evidence="1" id="KW-0805">Transcription regulation</keyword>
<keyword evidence="3" id="KW-0804">Transcription</keyword>
<evidence type="ECO:0000259" key="4">
    <source>
        <dbReference type="PROSITE" id="PS50932"/>
    </source>
</evidence>
<evidence type="ECO:0000256" key="2">
    <source>
        <dbReference type="ARBA" id="ARBA00023125"/>
    </source>
</evidence>
<keyword evidence="2" id="KW-0238">DNA-binding</keyword>
<dbReference type="CDD" id="cd01392">
    <property type="entry name" value="HTH_LacI"/>
    <property type="match status" value="1"/>
</dbReference>
<dbReference type="Pfam" id="PF00356">
    <property type="entry name" value="LacI"/>
    <property type="match status" value="1"/>
</dbReference>
<evidence type="ECO:0000256" key="1">
    <source>
        <dbReference type="ARBA" id="ARBA00023015"/>
    </source>
</evidence>
<dbReference type="InterPro" id="IPR010982">
    <property type="entry name" value="Lambda_DNA-bd_dom_sf"/>
</dbReference>
<sequence>MQVTIKDVAREANVAPSTVSRVIANSSRISQKTKERVRQAMDELGYYPNVHARSLANRTTQAIGLVMPSAATKTLQNPFFSEVIRGISTKAHQNGYSLYMTTGVSEEEVYEGVVSMVQGRRVDGVVVLYSRTDDKVVQFLQDSKFPFVVVGKPFSDSSHVTYVDTDNYLAGREVTKYLHQLGHECIAFVGGAQDLAVTQERVGGYKTALMEEGIPIQESYIVSAPFMTTGGAEAVKRLMSLEHPPTAVVVSDDMMALGVMSTLNEMGIGVPNQMAVVSFNNLFIAEFSSPPLTSVEINIFGLGFEATNCLIEQINEDATPYGKRVIVPHYLVVRQSCGGKSEV</sequence>
<dbReference type="SUPFAM" id="SSF53822">
    <property type="entry name" value="Periplasmic binding protein-like I"/>
    <property type="match status" value="1"/>
</dbReference>
<organism evidence="5 6">
    <name type="scientific">Exiguobacterium indicum</name>
    <dbReference type="NCBI Taxonomy" id="296995"/>
    <lineage>
        <taxon>Bacteria</taxon>
        <taxon>Bacillati</taxon>
        <taxon>Bacillota</taxon>
        <taxon>Bacilli</taxon>
        <taxon>Bacillales</taxon>
        <taxon>Bacillales Family XII. Incertae Sedis</taxon>
        <taxon>Exiguobacterium</taxon>
    </lineage>
</organism>
<proteinExistence type="predicted"/>
<gene>
    <name evidence="5" type="ORF">AS033_06860</name>
</gene>
<evidence type="ECO:0000256" key="3">
    <source>
        <dbReference type="ARBA" id="ARBA00023163"/>
    </source>
</evidence>
<dbReference type="RefSeq" id="WP_058265378.1">
    <property type="nucleotide sequence ID" value="NZ_FMYN01000002.1"/>
</dbReference>
<dbReference type="InterPro" id="IPR000843">
    <property type="entry name" value="HTH_LacI"/>
</dbReference>
<dbReference type="Pfam" id="PF13377">
    <property type="entry name" value="Peripla_BP_3"/>
    <property type="match status" value="1"/>
</dbReference>
<dbReference type="Gene3D" id="3.40.50.2300">
    <property type="match status" value="2"/>
</dbReference>
<dbReference type="PANTHER" id="PTHR30146:SF109">
    <property type="entry name" value="HTH-TYPE TRANSCRIPTIONAL REGULATOR GALS"/>
    <property type="match status" value="1"/>
</dbReference>
<dbReference type="GO" id="GO:0003700">
    <property type="term" value="F:DNA-binding transcription factor activity"/>
    <property type="evidence" value="ECO:0007669"/>
    <property type="project" value="TreeGrafter"/>
</dbReference>
<dbReference type="EMBL" id="LNQL01000002">
    <property type="protein sequence ID" value="KSU49659.1"/>
    <property type="molecule type" value="Genomic_DNA"/>
</dbReference>
<reference evidence="5 6" key="1">
    <citation type="journal article" date="2015" name="Int. J. Syst. Evol. Microbiol.">
        <title>Exiguobacterium enclense sp. nov., isolated from sediment.</title>
        <authorList>
            <person name="Dastager S.G."/>
            <person name="Mawlankar R."/>
            <person name="Sonalkar V.V."/>
            <person name="Thorat M.N."/>
            <person name="Mual P."/>
            <person name="Verma A."/>
            <person name="Krishnamurthi S."/>
            <person name="Tang S.K."/>
            <person name="Li W.J."/>
        </authorList>
    </citation>
    <scope>NUCLEOTIDE SEQUENCE [LARGE SCALE GENOMIC DNA]</scope>
    <source>
        <strain evidence="5 6">NIO-1109</strain>
    </source>
</reference>
<dbReference type="PROSITE" id="PS50932">
    <property type="entry name" value="HTH_LACI_2"/>
    <property type="match status" value="1"/>
</dbReference>
<dbReference type="Gene3D" id="1.10.260.40">
    <property type="entry name" value="lambda repressor-like DNA-binding domains"/>
    <property type="match status" value="1"/>
</dbReference>
<dbReference type="AlphaFoldDB" id="A0A0V8GHC0"/>
<name>A0A0V8GHC0_9BACL</name>
<dbReference type="Proteomes" id="UP000053797">
    <property type="component" value="Unassembled WGS sequence"/>
</dbReference>
<evidence type="ECO:0000313" key="6">
    <source>
        <dbReference type="Proteomes" id="UP000053797"/>
    </source>
</evidence>